<reference evidence="2 3" key="1">
    <citation type="journal article" date="2012" name="BMC Genomics">
        <title>Tools to kill: Genome of one of the most destructive plant pathogenic fungi Macrophomina phaseolina.</title>
        <authorList>
            <person name="Islam M.S."/>
            <person name="Haque M.S."/>
            <person name="Islam M.M."/>
            <person name="Emdad E.M."/>
            <person name="Halim A."/>
            <person name="Hossen Q.M.M."/>
            <person name="Hossain M.Z."/>
            <person name="Ahmed B."/>
            <person name="Rahim S."/>
            <person name="Rahman M.S."/>
            <person name="Alam M.M."/>
            <person name="Hou S."/>
            <person name="Wan X."/>
            <person name="Saito J.A."/>
            <person name="Alam M."/>
        </authorList>
    </citation>
    <scope>NUCLEOTIDE SEQUENCE [LARGE SCALE GENOMIC DNA]</scope>
    <source>
        <strain evidence="2 3">MS6</strain>
    </source>
</reference>
<dbReference type="AlphaFoldDB" id="K2SEU1"/>
<feature type="compositionally biased region" description="Polar residues" evidence="1">
    <location>
        <begin position="41"/>
        <end position="50"/>
    </location>
</feature>
<dbReference type="VEuPathDB" id="FungiDB:MPH_01813"/>
<evidence type="ECO:0000313" key="3">
    <source>
        <dbReference type="Proteomes" id="UP000007129"/>
    </source>
</evidence>
<organism evidence="2 3">
    <name type="scientific">Macrophomina phaseolina (strain MS6)</name>
    <name type="common">Charcoal rot fungus</name>
    <dbReference type="NCBI Taxonomy" id="1126212"/>
    <lineage>
        <taxon>Eukaryota</taxon>
        <taxon>Fungi</taxon>
        <taxon>Dikarya</taxon>
        <taxon>Ascomycota</taxon>
        <taxon>Pezizomycotina</taxon>
        <taxon>Dothideomycetes</taxon>
        <taxon>Dothideomycetes incertae sedis</taxon>
        <taxon>Botryosphaeriales</taxon>
        <taxon>Botryosphaeriaceae</taxon>
        <taxon>Macrophomina</taxon>
    </lineage>
</organism>
<dbReference type="HOGENOM" id="CLU_2109488_0_0_1"/>
<accession>K2SEU1</accession>
<evidence type="ECO:0000313" key="2">
    <source>
        <dbReference type="EMBL" id="EKG20949.1"/>
    </source>
</evidence>
<dbReference type="Proteomes" id="UP000007129">
    <property type="component" value="Unassembled WGS sequence"/>
</dbReference>
<proteinExistence type="predicted"/>
<sequence>MRETRRQLMMARLRKHLRIGRLGDIADQKTEDLKSRVNKDVSISSGQIKQNPCPFRSHVPPPPNPSRRNPLKQVRPMQVLIIQPIGMELKNVYAVDGEGRETADLSLLRKDDEVV</sequence>
<protein>
    <submittedName>
        <fullName evidence="2">Uncharacterized protein</fullName>
    </submittedName>
</protein>
<dbReference type="InParanoid" id="K2SEU1"/>
<gene>
    <name evidence="2" type="ORF">MPH_01813</name>
</gene>
<dbReference type="EMBL" id="AHHD01000073">
    <property type="protein sequence ID" value="EKG20949.1"/>
    <property type="molecule type" value="Genomic_DNA"/>
</dbReference>
<name>K2SEU1_MACPH</name>
<comment type="caution">
    <text evidence="2">The sequence shown here is derived from an EMBL/GenBank/DDBJ whole genome shotgun (WGS) entry which is preliminary data.</text>
</comment>
<evidence type="ECO:0000256" key="1">
    <source>
        <dbReference type="SAM" id="MobiDB-lite"/>
    </source>
</evidence>
<feature type="region of interest" description="Disordered" evidence="1">
    <location>
        <begin position="36"/>
        <end position="74"/>
    </location>
</feature>